<dbReference type="GO" id="GO:0008157">
    <property type="term" value="F:protein phosphatase 1 binding"/>
    <property type="evidence" value="ECO:0007669"/>
    <property type="project" value="TreeGrafter"/>
</dbReference>
<feature type="compositionally biased region" description="Basic and acidic residues" evidence="16">
    <location>
        <begin position="163"/>
        <end position="184"/>
    </location>
</feature>
<evidence type="ECO:0000256" key="7">
    <source>
        <dbReference type="ARBA" id="ARBA00022553"/>
    </source>
</evidence>
<dbReference type="Pfam" id="PF00642">
    <property type="entry name" value="zf-CCCH"/>
    <property type="match status" value="1"/>
</dbReference>
<dbReference type="GO" id="GO:0005634">
    <property type="term" value="C:nucleus"/>
    <property type="evidence" value="ECO:0007669"/>
    <property type="project" value="UniProtKB-SubCell"/>
</dbReference>
<feature type="zinc finger region" description="C3H1-type" evidence="15">
    <location>
        <begin position="737"/>
        <end position="765"/>
    </location>
</feature>
<evidence type="ECO:0000256" key="8">
    <source>
        <dbReference type="ARBA" id="ARBA00022723"/>
    </source>
</evidence>
<evidence type="ECO:0000313" key="20">
    <source>
        <dbReference type="Proteomes" id="UP000005207"/>
    </source>
</evidence>
<feature type="compositionally biased region" description="Basic residues" evidence="16">
    <location>
        <begin position="641"/>
        <end position="653"/>
    </location>
</feature>
<feature type="region of interest" description="Disordered" evidence="16">
    <location>
        <begin position="147"/>
        <end position="257"/>
    </location>
</feature>
<keyword evidence="9 15" id="KW-0863">Zinc-finger</keyword>
<evidence type="ECO:0000259" key="18">
    <source>
        <dbReference type="PROSITE" id="PS51319"/>
    </source>
</evidence>
<proteinExistence type="predicted"/>
<feature type="compositionally biased region" description="Polar residues" evidence="16">
    <location>
        <begin position="147"/>
        <end position="156"/>
    </location>
</feature>
<protein>
    <recommendedName>
        <fullName evidence="3">Serine/threonine-protein phosphatase 1 regulatory subunit 10</fullName>
    </recommendedName>
</protein>
<dbReference type="SUPFAM" id="SSF90229">
    <property type="entry name" value="CCCH zinc finger"/>
    <property type="match status" value="1"/>
</dbReference>
<feature type="region of interest" description="Disordered" evidence="16">
    <location>
        <begin position="396"/>
        <end position="424"/>
    </location>
</feature>
<dbReference type="SMART" id="SM00509">
    <property type="entry name" value="TFS2N"/>
    <property type="match status" value="1"/>
</dbReference>
<dbReference type="PANTHER" id="PTHR46557:SF1">
    <property type="entry name" value="SERINE_THREONINE-PROTEIN PHOSPHATASE 1 REGULATORY SUBUNIT 10"/>
    <property type="match status" value="1"/>
</dbReference>
<dbReference type="SUPFAM" id="SSF47676">
    <property type="entry name" value="Conserved domain common to transcription factors TFIIS, elongin A, CRSP70"/>
    <property type="match status" value="1"/>
</dbReference>
<evidence type="ECO:0000256" key="10">
    <source>
        <dbReference type="ARBA" id="ARBA00022833"/>
    </source>
</evidence>
<organism evidence="19 20">
    <name type="scientific">Oreochromis niloticus</name>
    <name type="common">Nile tilapia</name>
    <name type="synonym">Tilapia nilotica</name>
    <dbReference type="NCBI Taxonomy" id="8128"/>
    <lineage>
        <taxon>Eukaryota</taxon>
        <taxon>Metazoa</taxon>
        <taxon>Chordata</taxon>
        <taxon>Craniata</taxon>
        <taxon>Vertebrata</taxon>
        <taxon>Euteleostomi</taxon>
        <taxon>Actinopterygii</taxon>
        <taxon>Neopterygii</taxon>
        <taxon>Teleostei</taxon>
        <taxon>Neoteleostei</taxon>
        <taxon>Acanthomorphata</taxon>
        <taxon>Ovalentaria</taxon>
        <taxon>Cichlomorphae</taxon>
        <taxon>Cichliformes</taxon>
        <taxon>Cichlidae</taxon>
        <taxon>African cichlids</taxon>
        <taxon>Pseudocrenilabrinae</taxon>
        <taxon>Oreochromini</taxon>
        <taxon>Oreochromis</taxon>
    </lineage>
</organism>
<feature type="compositionally biased region" description="Low complexity" evidence="16">
    <location>
        <begin position="584"/>
        <end position="596"/>
    </location>
</feature>
<evidence type="ECO:0000256" key="13">
    <source>
        <dbReference type="ARBA" id="ARBA00093575"/>
    </source>
</evidence>
<dbReference type="AlphaFoldDB" id="A0A669B4A2"/>
<reference evidence="19" key="2">
    <citation type="submission" date="2025-08" db="UniProtKB">
        <authorList>
            <consortium name="Ensembl"/>
        </authorList>
    </citation>
    <scope>IDENTIFICATION</scope>
</reference>
<evidence type="ECO:0000256" key="14">
    <source>
        <dbReference type="PROSITE-ProRule" id="PRU00649"/>
    </source>
</evidence>
<evidence type="ECO:0000313" key="19">
    <source>
        <dbReference type="Ensembl" id="ENSONIP00000030196.1"/>
    </source>
</evidence>
<evidence type="ECO:0000256" key="4">
    <source>
        <dbReference type="ARBA" id="ARBA00022454"/>
    </source>
</evidence>
<feature type="domain" description="C3H1-type" evidence="17">
    <location>
        <begin position="737"/>
        <end position="765"/>
    </location>
</feature>
<keyword evidence="5" id="KW-0488">Methylation</keyword>
<evidence type="ECO:0000256" key="16">
    <source>
        <dbReference type="SAM" id="MobiDB-lite"/>
    </source>
</evidence>
<comment type="subcellular location">
    <subcellularLocation>
        <location evidence="2">Chromosome</location>
    </subcellularLocation>
    <subcellularLocation>
        <location evidence="1 14">Nucleus</location>
    </subcellularLocation>
</comment>
<keyword evidence="12 14" id="KW-0539">Nucleus</keyword>
<dbReference type="Ensembl" id="ENSONIT00000039467.1">
    <property type="protein sequence ID" value="ENSONIP00000030196.1"/>
    <property type="gene ID" value="ENSONIG00000015940.2"/>
</dbReference>
<evidence type="ECO:0000256" key="1">
    <source>
        <dbReference type="ARBA" id="ARBA00004123"/>
    </source>
</evidence>
<keyword evidence="6" id="KW-1017">Isopeptide bond</keyword>
<sequence length="788" mass="87226">MAGGPVDPREILKGVETLLGKDGELRSLEGVPKVFSLMKASTKMVSRCMYLNILLQTKSHDVLNRFIRVGGYKLLNAWLTYSKTTNNSPLLQLILLTLQKLPLKVDHLKQNNTAKLVKQLSKSAETEELRKLAAVLVDGWMATIRSQSVSGSTTSPADKKKKKEETKVPVRDMKEKGGDEEKKDKPKAHAPSHTKIRSIGLEIGDPPNPAPPKKTPTAPQLGSKYNIKPPVLKRHSSGSGDAPPQEKKYKPLNTPSNSAKEIKVKIIPAQPMECTGFLDALNSAPVPGIKIKKKKPSANTTSIKYFPCWVLFTGEKPNALAEPRGEEESLTKKGKKKKTVHWAEEEQLKHYFYFDLDETERVNVNKIKDFGEAAKRELMMDRQTFEMARRLSHDTMEERVPWTPPRPLTLAGSLVTPGANSTEKLTQRDREMGILQEIFLSKESPHEPDPEPYEPMPPRLIPLDEDSSMMDEGYVEPMDTTSQPGSGESAKLPPVLANLIGNLNNSSRSPQASNTVSNTVPPSVNIQELLSSIMGPSGNQSTEELIKQPDFSDKIKQLLVNQGLLGHGPGMNSMNTMHMQMPMNGGYPPNNSPGGPRFNHPPPSQPRTTFQWRWRPTHDGPPPGQGRGDGNYWGDDSMRGGPHRGGHFHRGGRGRGGGDPGFRGRGRGGPRGGGHNNMNGTLFSSLILMCLYSAQSLQTVQKYLEYVSLQCGNLEYKKSHIIVTNLLLSPSLFHIHMSKRPVCRHFMMKGSCRYEGSCAFYHPGVNGPPLPPKYPANNQHNQHPQHGH</sequence>
<evidence type="ECO:0000256" key="12">
    <source>
        <dbReference type="ARBA" id="ARBA00023242"/>
    </source>
</evidence>
<evidence type="ECO:0000256" key="2">
    <source>
        <dbReference type="ARBA" id="ARBA00004286"/>
    </source>
</evidence>
<keyword evidence="10 15" id="KW-0862">Zinc</keyword>
<dbReference type="PROSITE" id="PS51319">
    <property type="entry name" value="TFIIS_N"/>
    <property type="match status" value="1"/>
</dbReference>
<dbReference type="GO" id="GO:0000785">
    <property type="term" value="C:chromatin"/>
    <property type="evidence" value="ECO:0007669"/>
    <property type="project" value="TreeGrafter"/>
</dbReference>
<feature type="region of interest" description="Disordered" evidence="16">
    <location>
        <begin position="584"/>
        <end position="676"/>
    </location>
</feature>
<dbReference type="InterPro" id="IPR003617">
    <property type="entry name" value="TFIIS/CRSP70_N_sub"/>
</dbReference>
<keyword evidence="4" id="KW-0158">Chromosome</keyword>
<dbReference type="Gene3D" id="1.20.930.10">
    <property type="entry name" value="Conserved domain common to transcription factors TFIIS, elongin A, CRSP70"/>
    <property type="match status" value="1"/>
</dbReference>
<feature type="compositionally biased region" description="Basic residues" evidence="16">
    <location>
        <begin position="185"/>
        <end position="196"/>
    </location>
</feature>
<feature type="domain" description="TFIIS N-terminal" evidence="18">
    <location>
        <begin position="73"/>
        <end position="147"/>
    </location>
</feature>
<evidence type="ECO:0000256" key="11">
    <source>
        <dbReference type="ARBA" id="ARBA00022843"/>
    </source>
</evidence>
<keyword evidence="11" id="KW-0832">Ubl conjugation</keyword>
<accession>A0A669B4A2</accession>
<keyword evidence="8 15" id="KW-0479">Metal-binding</keyword>
<dbReference type="PROSITE" id="PS50103">
    <property type="entry name" value="ZF_C3H1"/>
    <property type="match status" value="1"/>
</dbReference>
<feature type="compositionally biased region" description="Gly residues" evidence="16">
    <location>
        <begin position="654"/>
        <end position="675"/>
    </location>
</feature>
<evidence type="ECO:0000259" key="17">
    <source>
        <dbReference type="PROSITE" id="PS50103"/>
    </source>
</evidence>
<dbReference type="InterPro" id="IPR000571">
    <property type="entry name" value="Znf_CCCH"/>
</dbReference>
<dbReference type="InterPro" id="IPR036855">
    <property type="entry name" value="Znf_CCCH_sf"/>
</dbReference>
<dbReference type="Proteomes" id="UP000005207">
    <property type="component" value="Linkage group LG22"/>
</dbReference>
<evidence type="ECO:0000256" key="9">
    <source>
        <dbReference type="ARBA" id="ARBA00022771"/>
    </source>
</evidence>
<dbReference type="SMART" id="SM00356">
    <property type="entry name" value="ZnF_C3H1"/>
    <property type="match status" value="1"/>
</dbReference>
<reference evidence="20" key="1">
    <citation type="submission" date="2012-01" db="EMBL/GenBank/DDBJ databases">
        <title>The Genome Sequence of Oreochromis niloticus (Nile Tilapia).</title>
        <authorList>
            <consortium name="Broad Institute Genome Assembly Team"/>
            <consortium name="Broad Institute Sequencing Platform"/>
            <person name="Di Palma F."/>
            <person name="Johnson J."/>
            <person name="Lander E.S."/>
            <person name="Lindblad-Toh K."/>
        </authorList>
    </citation>
    <scope>NUCLEOTIDE SEQUENCE [LARGE SCALE GENOMIC DNA]</scope>
</reference>
<dbReference type="Pfam" id="PF08711">
    <property type="entry name" value="Med26"/>
    <property type="match status" value="1"/>
</dbReference>
<dbReference type="GeneTree" id="ENSGT00940000159263"/>
<evidence type="ECO:0000256" key="3">
    <source>
        <dbReference type="ARBA" id="ARBA00022330"/>
    </source>
</evidence>
<evidence type="ECO:0000256" key="6">
    <source>
        <dbReference type="ARBA" id="ARBA00022499"/>
    </source>
</evidence>
<name>A0A669B4A2_ORENI</name>
<keyword evidence="7" id="KW-0597">Phosphoprotein</keyword>
<dbReference type="InterPro" id="IPR035441">
    <property type="entry name" value="TFIIS/LEDGF_dom_sf"/>
</dbReference>
<evidence type="ECO:0000256" key="15">
    <source>
        <dbReference type="PROSITE-ProRule" id="PRU00723"/>
    </source>
</evidence>
<reference evidence="19" key="3">
    <citation type="submission" date="2025-09" db="UniProtKB">
        <authorList>
            <consortium name="Ensembl"/>
        </authorList>
    </citation>
    <scope>IDENTIFICATION</scope>
</reference>
<comment type="subunit">
    <text evidence="13">Component of the PNUTS-PP1 complex (also named PTW/PP1 complex), composed of PPP1R10/PNUTS, TOX4, WDR82, and PPP1CA (or PPP1CB or PPP1CC).</text>
</comment>
<dbReference type="GO" id="GO:0072357">
    <property type="term" value="C:PTW/PP1 phosphatase complex"/>
    <property type="evidence" value="ECO:0007669"/>
    <property type="project" value="TreeGrafter"/>
</dbReference>
<gene>
    <name evidence="19" type="primary">ppp1r10</name>
</gene>
<dbReference type="GO" id="GO:0008270">
    <property type="term" value="F:zinc ion binding"/>
    <property type="evidence" value="ECO:0007669"/>
    <property type="project" value="UniProtKB-KW"/>
</dbReference>
<dbReference type="InterPro" id="IPR017923">
    <property type="entry name" value="TFIIS_N"/>
</dbReference>
<keyword evidence="20" id="KW-1185">Reference proteome</keyword>
<dbReference type="PANTHER" id="PTHR46557">
    <property type="entry name" value="SERINE/THREONINE-PROTEIN PHOSPHATASE 1 REGULATORY SUBUNIT 10-RELATED"/>
    <property type="match status" value="1"/>
</dbReference>
<evidence type="ECO:0000256" key="5">
    <source>
        <dbReference type="ARBA" id="ARBA00022481"/>
    </source>
</evidence>